<dbReference type="GO" id="GO:0031932">
    <property type="term" value="C:TORC2 complex"/>
    <property type="evidence" value="ECO:0007669"/>
    <property type="project" value="InterPro"/>
</dbReference>
<evidence type="ECO:0000256" key="1">
    <source>
        <dbReference type="ARBA" id="ARBA00008878"/>
    </source>
</evidence>
<dbReference type="InterPro" id="IPR016024">
    <property type="entry name" value="ARM-type_fold"/>
</dbReference>
<dbReference type="PANTHER" id="PTHR13298:SF11">
    <property type="entry name" value="RAPAMYCIN-INSENSITIVE COMPANION OF MTOR"/>
    <property type="match status" value="1"/>
</dbReference>
<evidence type="ECO:0000259" key="2">
    <source>
        <dbReference type="SMART" id="SM01308"/>
    </source>
</evidence>
<sequence>MYQGRGFRVGRSIRRRHESEEESIVLNPDLGVTGVLREVLPILCRQDGIPKGRRLGYLNSAVKAIGKINTRNNIKKSHSKDEQSNVFEDALPSKANGTSPPSQLDFGEEILSREQYFFLLRCCLVHEGKEIRAAGLRLMRYLVQMPEDVQALKTVNAVPLIIRCMDIMVDNEIERVQSLRLARRMLLVAPDIFPLALARCLAAIARDGAKERDRLLRSALATLNEMAILNTGVFVNCGGVSVLLHNVLDRAMPRINEALLGAILFLLNTPEWRPHCMQLHQILAPFSDFHYKHTSYDLDYYSKSEERELRTQAGRLAVLVALRSWPGLISFCQPDTSALKSLVALLYLNHEDTTKAIIELLYELFRIPMGEWTSDFDEALAEHLSFSTCDTDLWRLHEGFVAAEARVVLPHIAKYRPNLIQNHLALVLYTLMCVDLFPALCEVIVSSSTPLSVRTTILL</sequence>
<evidence type="ECO:0000313" key="4">
    <source>
        <dbReference type="Proteomes" id="UP001381693"/>
    </source>
</evidence>
<reference evidence="3 4" key="1">
    <citation type="submission" date="2023-11" db="EMBL/GenBank/DDBJ databases">
        <title>Halocaridina rubra genome assembly.</title>
        <authorList>
            <person name="Smith C."/>
        </authorList>
    </citation>
    <scope>NUCLEOTIDE SEQUENCE [LARGE SCALE GENOMIC DNA]</scope>
    <source>
        <strain evidence="3">EP-1</strain>
        <tissue evidence="3">Whole</tissue>
    </source>
</reference>
<evidence type="ECO:0000313" key="3">
    <source>
        <dbReference type="EMBL" id="KAK7081586.1"/>
    </source>
</evidence>
<dbReference type="EMBL" id="JAXCGZ010004660">
    <property type="protein sequence ID" value="KAK7081586.1"/>
    <property type="molecule type" value="Genomic_DNA"/>
</dbReference>
<protein>
    <recommendedName>
        <fullName evidence="2">Rapamycin-insensitive companion of mTOR N-terminal domain-containing protein</fullName>
    </recommendedName>
</protein>
<dbReference type="GO" id="GO:0038203">
    <property type="term" value="P:TORC2 signaling"/>
    <property type="evidence" value="ECO:0007669"/>
    <property type="project" value="TreeGrafter"/>
</dbReference>
<comment type="caution">
    <text evidence="3">The sequence shown here is derived from an EMBL/GenBank/DDBJ whole genome shotgun (WGS) entry which is preliminary data.</text>
</comment>
<comment type="similarity">
    <text evidence="1">Belongs to the RICTOR family.</text>
</comment>
<dbReference type="SUPFAM" id="SSF48371">
    <property type="entry name" value="ARM repeat"/>
    <property type="match status" value="1"/>
</dbReference>
<dbReference type="Pfam" id="PF14664">
    <property type="entry name" value="RICTOR_N"/>
    <property type="match status" value="1"/>
</dbReference>
<dbReference type="SMART" id="SM01308">
    <property type="entry name" value="RICTOR_N"/>
    <property type="match status" value="1"/>
</dbReference>
<dbReference type="GO" id="GO:0051897">
    <property type="term" value="P:positive regulation of phosphatidylinositol 3-kinase/protein kinase B signal transduction"/>
    <property type="evidence" value="ECO:0007669"/>
    <property type="project" value="TreeGrafter"/>
</dbReference>
<feature type="non-terminal residue" evidence="3">
    <location>
        <position position="459"/>
    </location>
</feature>
<dbReference type="InterPro" id="IPR028268">
    <property type="entry name" value="Pianissimo_fam"/>
</dbReference>
<dbReference type="InterPro" id="IPR028267">
    <property type="entry name" value="Pianissimo_N"/>
</dbReference>
<dbReference type="Gene3D" id="1.25.10.10">
    <property type="entry name" value="Leucine-rich Repeat Variant"/>
    <property type="match status" value="1"/>
</dbReference>
<feature type="domain" description="Rapamycin-insensitive companion of mTOR N-terminal" evidence="2">
    <location>
        <begin position="108"/>
        <end position="459"/>
    </location>
</feature>
<dbReference type="AlphaFoldDB" id="A0AAN8XCC4"/>
<keyword evidence="4" id="KW-1185">Reference proteome</keyword>
<dbReference type="PANTHER" id="PTHR13298">
    <property type="entry name" value="CYTOSOLIC REGULATOR PIANISSIMO"/>
    <property type="match status" value="1"/>
</dbReference>
<dbReference type="GO" id="GO:0043539">
    <property type="term" value="F:protein serine/threonine kinase activator activity"/>
    <property type="evidence" value="ECO:0007669"/>
    <property type="project" value="TreeGrafter"/>
</dbReference>
<accession>A0AAN8XCC4</accession>
<proteinExistence type="inferred from homology"/>
<name>A0AAN8XCC4_HALRR</name>
<dbReference type="Proteomes" id="UP001381693">
    <property type="component" value="Unassembled WGS sequence"/>
</dbReference>
<gene>
    <name evidence="3" type="ORF">SK128_008472</name>
</gene>
<dbReference type="InterPro" id="IPR011989">
    <property type="entry name" value="ARM-like"/>
</dbReference>
<organism evidence="3 4">
    <name type="scientific">Halocaridina rubra</name>
    <name type="common">Hawaiian red shrimp</name>
    <dbReference type="NCBI Taxonomy" id="373956"/>
    <lineage>
        <taxon>Eukaryota</taxon>
        <taxon>Metazoa</taxon>
        <taxon>Ecdysozoa</taxon>
        <taxon>Arthropoda</taxon>
        <taxon>Crustacea</taxon>
        <taxon>Multicrustacea</taxon>
        <taxon>Malacostraca</taxon>
        <taxon>Eumalacostraca</taxon>
        <taxon>Eucarida</taxon>
        <taxon>Decapoda</taxon>
        <taxon>Pleocyemata</taxon>
        <taxon>Caridea</taxon>
        <taxon>Atyoidea</taxon>
        <taxon>Atyidae</taxon>
        <taxon>Halocaridina</taxon>
    </lineage>
</organism>